<proteinExistence type="inferred from homology"/>
<feature type="binding site" evidence="8">
    <location>
        <position position="59"/>
    </location>
    <ligand>
        <name>beta-alanine</name>
        <dbReference type="ChEBI" id="CHEBI:57966"/>
    </ligand>
</feature>
<evidence type="ECO:0000256" key="2">
    <source>
        <dbReference type="ARBA" id="ARBA00009256"/>
    </source>
</evidence>
<evidence type="ECO:0000256" key="6">
    <source>
        <dbReference type="ARBA" id="ARBA00022840"/>
    </source>
</evidence>
<evidence type="ECO:0000256" key="4">
    <source>
        <dbReference type="ARBA" id="ARBA00022655"/>
    </source>
</evidence>
<name>A0ABV7YWS2_9BACT</name>
<keyword evidence="10" id="KW-1185">Reference proteome</keyword>
<dbReference type="InterPro" id="IPR003721">
    <property type="entry name" value="Pantoate_ligase"/>
</dbReference>
<dbReference type="PANTHER" id="PTHR21299">
    <property type="entry name" value="CYTIDYLATE KINASE/PANTOATE-BETA-ALANINE LIGASE"/>
    <property type="match status" value="1"/>
</dbReference>
<dbReference type="NCBIfam" id="TIGR00018">
    <property type="entry name" value="panC"/>
    <property type="match status" value="1"/>
</dbReference>
<evidence type="ECO:0000256" key="7">
    <source>
        <dbReference type="ARBA" id="ARBA00048258"/>
    </source>
</evidence>
<evidence type="ECO:0000256" key="1">
    <source>
        <dbReference type="ARBA" id="ARBA00004990"/>
    </source>
</evidence>
<feature type="binding site" evidence="8">
    <location>
        <position position="151"/>
    </location>
    <ligand>
        <name>(R)-pantoate</name>
        <dbReference type="ChEBI" id="CHEBI:15980"/>
    </ligand>
</feature>
<dbReference type="Pfam" id="PF02569">
    <property type="entry name" value="Pantoate_ligase"/>
    <property type="match status" value="1"/>
</dbReference>
<dbReference type="PANTHER" id="PTHR21299:SF1">
    <property type="entry name" value="PANTOATE--BETA-ALANINE LIGASE"/>
    <property type="match status" value="1"/>
</dbReference>
<evidence type="ECO:0000313" key="9">
    <source>
        <dbReference type="EMBL" id="MFC3810762.1"/>
    </source>
</evidence>
<protein>
    <recommendedName>
        <fullName evidence="8">Pantothenate synthetase</fullName>
        <shortName evidence="8">PS</shortName>
        <ecNumber evidence="8">6.3.2.1</ecNumber>
    </recommendedName>
    <alternativeName>
        <fullName evidence="8">Pantoate--beta-alanine ligase</fullName>
    </alternativeName>
    <alternativeName>
        <fullName evidence="8">Pantoate-activating enzyme</fullName>
    </alternativeName>
</protein>
<feature type="binding site" evidence="8">
    <location>
        <begin position="182"/>
        <end position="185"/>
    </location>
    <ligand>
        <name>ATP</name>
        <dbReference type="ChEBI" id="CHEBI:30616"/>
    </ligand>
</feature>
<comment type="pathway">
    <text evidence="1 8">Cofactor biosynthesis; (R)-pantothenate biosynthesis; (R)-pantothenate from (R)-pantoate and beta-alanine: step 1/1.</text>
</comment>
<dbReference type="Proteomes" id="UP001595616">
    <property type="component" value="Unassembled WGS sequence"/>
</dbReference>
<comment type="miscellaneous">
    <text evidence="8">The reaction proceeds by a bi uni uni bi ping pong mechanism.</text>
</comment>
<keyword evidence="4 8" id="KW-0566">Pantothenate biosynthesis</keyword>
<dbReference type="GO" id="GO:0004592">
    <property type="term" value="F:pantoate-beta-alanine ligase activity"/>
    <property type="evidence" value="ECO:0007669"/>
    <property type="project" value="UniProtKB-EC"/>
</dbReference>
<dbReference type="InterPro" id="IPR014729">
    <property type="entry name" value="Rossmann-like_a/b/a_fold"/>
</dbReference>
<gene>
    <name evidence="8 9" type="primary">panC</name>
    <name evidence="9" type="ORF">ACFOOI_08855</name>
</gene>
<feature type="binding site" evidence="8">
    <location>
        <begin position="145"/>
        <end position="148"/>
    </location>
    <ligand>
        <name>ATP</name>
        <dbReference type="ChEBI" id="CHEBI:30616"/>
    </ligand>
</feature>
<comment type="subcellular location">
    <subcellularLocation>
        <location evidence="8">Cytoplasm</location>
    </subcellularLocation>
</comment>
<dbReference type="HAMAP" id="MF_00158">
    <property type="entry name" value="PanC"/>
    <property type="match status" value="1"/>
</dbReference>
<keyword evidence="8" id="KW-0963">Cytoplasm</keyword>
<comment type="caution">
    <text evidence="9">The sequence shown here is derived from an EMBL/GenBank/DDBJ whole genome shotgun (WGS) entry which is preliminary data.</text>
</comment>
<dbReference type="Gene3D" id="3.40.50.620">
    <property type="entry name" value="HUPs"/>
    <property type="match status" value="1"/>
</dbReference>
<keyword evidence="6 8" id="KW-0067">ATP-binding</keyword>
<keyword evidence="3 8" id="KW-0436">Ligase</keyword>
<evidence type="ECO:0000256" key="5">
    <source>
        <dbReference type="ARBA" id="ARBA00022741"/>
    </source>
</evidence>
<organism evidence="9 10">
    <name type="scientific">Lacihabitans lacunae</name>
    <dbReference type="NCBI Taxonomy" id="1028214"/>
    <lineage>
        <taxon>Bacteria</taxon>
        <taxon>Pseudomonadati</taxon>
        <taxon>Bacteroidota</taxon>
        <taxon>Cytophagia</taxon>
        <taxon>Cytophagales</taxon>
        <taxon>Leadbetterellaceae</taxon>
        <taxon>Lacihabitans</taxon>
    </lineage>
</organism>
<comment type="catalytic activity">
    <reaction evidence="7 8">
        <text>(R)-pantoate + beta-alanine + ATP = (R)-pantothenate + AMP + diphosphate + H(+)</text>
        <dbReference type="Rhea" id="RHEA:10912"/>
        <dbReference type="ChEBI" id="CHEBI:15378"/>
        <dbReference type="ChEBI" id="CHEBI:15980"/>
        <dbReference type="ChEBI" id="CHEBI:29032"/>
        <dbReference type="ChEBI" id="CHEBI:30616"/>
        <dbReference type="ChEBI" id="CHEBI:33019"/>
        <dbReference type="ChEBI" id="CHEBI:57966"/>
        <dbReference type="ChEBI" id="CHEBI:456215"/>
        <dbReference type="EC" id="6.3.2.1"/>
    </reaction>
</comment>
<feature type="binding site" evidence="8">
    <location>
        <position position="59"/>
    </location>
    <ligand>
        <name>(R)-pantoate</name>
        <dbReference type="ChEBI" id="CHEBI:15980"/>
    </ligand>
</feature>
<keyword evidence="5 8" id="KW-0547">Nucleotide-binding</keyword>
<evidence type="ECO:0000256" key="3">
    <source>
        <dbReference type="ARBA" id="ARBA00022598"/>
    </source>
</evidence>
<evidence type="ECO:0000313" key="10">
    <source>
        <dbReference type="Proteomes" id="UP001595616"/>
    </source>
</evidence>
<comment type="subunit">
    <text evidence="8">Homodimer.</text>
</comment>
<dbReference type="RefSeq" id="WP_379837163.1">
    <property type="nucleotide sequence ID" value="NZ_JBHRYQ010000001.1"/>
</dbReference>
<dbReference type="InterPro" id="IPR042176">
    <property type="entry name" value="Pantoate_ligase_C"/>
</dbReference>
<reference evidence="10" key="1">
    <citation type="journal article" date="2019" name="Int. J. Syst. Evol. Microbiol.">
        <title>The Global Catalogue of Microorganisms (GCM) 10K type strain sequencing project: providing services to taxonomists for standard genome sequencing and annotation.</title>
        <authorList>
            <consortium name="The Broad Institute Genomics Platform"/>
            <consortium name="The Broad Institute Genome Sequencing Center for Infectious Disease"/>
            <person name="Wu L."/>
            <person name="Ma J."/>
        </authorList>
    </citation>
    <scope>NUCLEOTIDE SEQUENCE [LARGE SCALE GENOMIC DNA]</scope>
    <source>
        <strain evidence="10">CECT 7956</strain>
    </source>
</reference>
<comment type="similarity">
    <text evidence="2 8">Belongs to the pantothenate synthetase family.</text>
</comment>
<feature type="binding site" evidence="8">
    <location>
        <begin position="28"/>
        <end position="35"/>
    </location>
    <ligand>
        <name>ATP</name>
        <dbReference type="ChEBI" id="CHEBI:30616"/>
    </ligand>
</feature>
<comment type="function">
    <text evidence="8">Catalyzes the condensation of pantoate with beta-alanine in an ATP-dependent reaction via a pantoyl-adenylate intermediate.</text>
</comment>
<feature type="active site" description="Proton donor" evidence="8">
    <location>
        <position position="35"/>
    </location>
</feature>
<dbReference type="EMBL" id="JBHRYQ010000001">
    <property type="protein sequence ID" value="MFC3810762.1"/>
    <property type="molecule type" value="Genomic_DNA"/>
</dbReference>
<dbReference type="EC" id="6.3.2.1" evidence="8"/>
<evidence type="ECO:0000256" key="8">
    <source>
        <dbReference type="HAMAP-Rule" id="MF_00158"/>
    </source>
</evidence>
<sequence length="278" mass="31420">MIIARTILETKNYLKSHCTKTIGFVPTMGALHNGHIELIKRAVNENEISVCSVFVNPTQFNNPDDLKKYPRTLEADLLLLEAAGCDLVFAPSAEEMYSQNPILKLDFGDLEHIMEGEFRPGHFNGVGIVVSKLFHIVKPTKAYFGQKDIQQVAVINRLINDLSFDLEMVVCETIRENDGLAMSSRNRRLSDDARKLAPKIYESLLLGKKLLQEGNSPDNTFSKIKEYYDNIEEIELEYYKITSAESLAELSNFDPKNKTALILAAYLDGVRLIDNLIF</sequence>
<accession>A0ABV7YWS2</accession>
<dbReference type="SUPFAM" id="SSF52374">
    <property type="entry name" value="Nucleotidylyl transferase"/>
    <property type="match status" value="1"/>
</dbReference>
<feature type="binding site" evidence="8">
    <location>
        <position position="174"/>
    </location>
    <ligand>
        <name>ATP</name>
        <dbReference type="ChEBI" id="CHEBI:30616"/>
    </ligand>
</feature>
<dbReference type="Gene3D" id="3.30.1300.10">
    <property type="entry name" value="Pantoate-beta-alanine ligase, C-terminal domain"/>
    <property type="match status" value="1"/>
</dbReference>